<evidence type="ECO:0000256" key="2">
    <source>
        <dbReference type="SAM" id="Phobius"/>
    </source>
</evidence>
<accession>A0ABD0NIT1</accession>
<feature type="compositionally biased region" description="Basic and acidic residues" evidence="1">
    <location>
        <begin position="25"/>
        <end position="44"/>
    </location>
</feature>
<feature type="transmembrane region" description="Helical" evidence="2">
    <location>
        <begin position="70"/>
        <end position="87"/>
    </location>
</feature>
<keyword evidence="2" id="KW-1133">Transmembrane helix</keyword>
<dbReference type="EMBL" id="JAMKFB020000021">
    <property type="protein sequence ID" value="KAL0161870.1"/>
    <property type="molecule type" value="Genomic_DNA"/>
</dbReference>
<evidence type="ECO:0000313" key="3">
    <source>
        <dbReference type="EMBL" id="KAL0161870.1"/>
    </source>
</evidence>
<name>A0ABD0NIT1_CIRMR</name>
<reference evidence="3 4" key="1">
    <citation type="submission" date="2024-05" db="EMBL/GenBank/DDBJ databases">
        <title>Genome sequencing and assembly of Indian major carp, Cirrhinus mrigala (Hamilton, 1822).</title>
        <authorList>
            <person name="Mohindra V."/>
            <person name="Chowdhury L.M."/>
            <person name="Lal K."/>
            <person name="Jena J.K."/>
        </authorList>
    </citation>
    <scope>NUCLEOTIDE SEQUENCE [LARGE SCALE GENOMIC DNA]</scope>
    <source>
        <strain evidence="3">CM1030</strain>
        <tissue evidence="3">Blood</tissue>
    </source>
</reference>
<proteinExistence type="predicted"/>
<keyword evidence="4" id="KW-1185">Reference proteome</keyword>
<evidence type="ECO:0000313" key="4">
    <source>
        <dbReference type="Proteomes" id="UP001529510"/>
    </source>
</evidence>
<feature type="region of interest" description="Disordered" evidence="1">
    <location>
        <begin position="1"/>
        <end position="68"/>
    </location>
</feature>
<feature type="compositionally biased region" description="Polar residues" evidence="1">
    <location>
        <begin position="1"/>
        <end position="11"/>
    </location>
</feature>
<keyword evidence="2" id="KW-0472">Membrane</keyword>
<feature type="non-terminal residue" evidence="3">
    <location>
        <position position="1"/>
    </location>
</feature>
<comment type="caution">
    <text evidence="3">The sequence shown here is derived from an EMBL/GenBank/DDBJ whole genome shotgun (WGS) entry which is preliminary data.</text>
</comment>
<keyword evidence="2" id="KW-0812">Transmembrane</keyword>
<evidence type="ECO:0000256" key="1">
    <source>
        <dbReference type="SAM" id="MobiDB-lite"/>
    </source>
</evidence>
<organism evidence="3 4">
    <name type="scientific">Cirrhinus mrigala</name>
    <name type="common">Mrigala</name>
    <dbReference type="NCBI Taxonomy" id="683832"/>
    <lineage>
        <taxon>Eukaryota</taxon>
        <taxon>Metazoa</taxon>
        <taxon>Chordata</taxon>
        <taxon>Craniata</taxon>
        <taxon>Vertebrata</taxon>
        <taxon>Euteleostomi</taxon>
        <taxon>Actinopterygii</taxon>
        <taxon>Neopterygii</taxon>
        <taxon>Teleostei</taxon>
        <taxon>Ostariophysi</taxon>
        <taxon>Cypriniformes</taxon>
        <taxon>Cyprinidae</taxon>
        <taxon>Labeoninae</taxon>
        <taxon>Labeonini</taxon>
        <taxon>Cirrhinus</taxon>
    </lineage>
</organism>
<protein>
    <submittedName>
        <fullName evidence="3">Uncharacterized protein</fullName>
    </submittedName>
</protein>
<feature type="non-terminal residue" evidence="3">
    <location>
        <position position="88"/>
    </location>
</feature>
<sequence>SLKTRACSSMSDDPRTPTGFKTRRSAGESRVSRGISLDDPRENPGIHGAETPQENTASARDTPPPASNKQRDYIIIIIIIIMLALLHG</sequence>
<dbReference type="AlphaFoldDB" id="A0ABD0NIT1"/>
<dbReference type="Proteomes" id="UP001529510">
    <property type="component" value="Unassembled WGS sequence"/>
</dbReference>
<gene>
    <name evidence="3" type="ORF">M9458_041266</name>
</gene>